<feature type="region of interest" description="Disordered" evidence="1">
    <location>
        <begin position="91"/>
        <end position="116"/>
    </location>
</feature>
<accession>A0ABD1DBR1</accession>
<organism evidence="2 3">
    <name type="scientific">Culex pipiens pipiens</name>
    <name type="common">Northern house mosquito</name>
    <dbReference type="NCBI Taxonomy" id="38569"/>
    <lineage>
        <taxon>Eukaryota</taxon>
        <taxon>Metazoa</taxon>
        <taxon>Ecdysozoa</taxon>
        <taxon>Arthropoda</taxon>
        <taxon>Hexapoda</taxon>
        <taxon>Insecta</taxon>
        <taxon>Pterygota</taxon>
        <taxon>Neoptera</taxon>
        <taxon>Endopterygota</taxon>
        <taxon>Diptera</taxon>
        <taxon>Nematocera</taxon>
        <taxon>Culicoidea</taxon>
        <taxon>Culicidae</taxon>
        <taxon>Culicinae</taxon>
        <taxon>Culicini</taxon>
        <taxon>Culex</taxon>
        <taxon>Culex</taxon>
    </lineage>
</organism>
<reference evidence="2 3" key="1">
    <citation type="submission" date="2024-05" db="EMBL/GenBank/DDBJ databases">
        <title>Culex pipiens pipiens assembly and annotation.</title>
        <authorList>
            <person name="Alout H."/>
            <person name="Durand T."/>
        </authorList>
    </citation>
    <scope>NUCLEOTIDE SEQUENCE [LARGE SCALE GENOMIC DNA]</scope>
    <source>
        <strain evidence="2">HA-2024</strain>
        <tissue evidence="2">Whole body</tissue>
    </source>
</reference>
<sequence>MALRQDTYHNWDDLMNIGTWIQIKKGYLLEIQAPTTRLTPLPELTGDTVDAPSLSVFLSTSTGSSIAEELVATSTSGAGSLQQLTTLADDVSDSADSEYRSLETKDDDDDDDYCLE</sequence>
<evidence type="ECO:0000256" key="1">
    <source>
        <dbReference type="SAM" id="MobiDB-lite"/>
    </source>
</evidence>
<comment type="caution">
    <text evidence="2">The sequence shown here is derived from an EMBL/GenBank/DDBJ whole genome shotgun (WGS) entry which is preliminary data.</text>
</comment>
<evidence type="ECO:0000313" key="2">
    <source>
        <dbReference type="EMBL" id="KAL1396992.1"/>
    </source>
</evidence>
<feature type="compositionally biased region" description="Acidic residues" evidence="1">
    <location>
        <begin position="105"/>
        <end position="116"/>
    </location>
</feature>
<dbReference type="Proteomes" id="UP001562425">
    <property type="component" value="Unassembled WGS sequence"/>
</dbReference>
<dbReference type="AlphaFoldDB" id="A0ABD1DBR1"/>
<protein>
    <submittedName>
        <fullName evidence="2">Uncharacterized protein</fullName>
    </submittedName>
</protein>
<proteinExistence type="predicted"/>
<evidence type="ECO:0000313" key="3">
    <source>
        <dbReference type="Proteomes" id="UP001562425"/>
    </source>
</evidence>
<name>A0ABD1DBR1_CULPP</name>
<keyword evidence="3" id="KW-1185">Reference proteome</keyword>
<gene>
    <name evidence="2" type="ORF">pipiens_010093</name>
</gene>
<dbReference type="EMBL" id="JBEHCU010006493">
    <property type="protein sequence ID" value="KAL1396992.1"/>
    <property type="molecule type" value="Genomic_DNA"/>
</dbReference>